<reference evidence="1" key="1">
    <citation type="submission" date="2019-09" db="EMBL/GenBank/DDBJ databases">
        <title>Draft genome information of white flower Hibiscus syriacus.</title>
        <authorList>
            <person name="Kim Y.-M."/>
        </authorList>
    </citation>
    <scope>NUCLEOTIDE SEQUENCE [LARGE SCALE GENOMIC DNA]</scope>
    <source>
        <strain evidence="1">YM2019G1</strain>
    </source>
</reference>
<protein>
    <recommendedName>
        <fullName evidence="3">RNase H type-1 domain-containing protein</fullName>
    </recommendedName>
</protein>
<proteinExistence type="predicted"/>
<evidence type="ECO:0008006" key="3">
    <source>
        <dbReference type="Google" id="ProtNLM"/>
    </source>
</evidence>
<evidence type="ECO:0000313" key="1">
    <source>
        <dbReference type="EMBL" id="KAE8673123.1"/>
    </source>
</evidence>
<dbReference type="EMBL" id="VEPZ02001435">
    <property type="protein sequence ID" value="KAE8673123.1"/>
    <property type="molecule type" value="Genomic_DNA"/>
</dbReference>
<keyword evidence="2" id="KW-1185">Reference proteome</keyword>
<evidence type="ECO:0000313" key="2">
    <source>
        <dbReference type="Proteomes" id="UP000436088"/>
    </source>
</evidence>
<dbReference type="Proteomes" id="UP000436088">
    <property type="component" value="Unassembled WGS sequence"/>
</dbReference>
<comment type="caution">
    <text evidence="1">The sequence shown here is derived from an EMBL/GenBank/DDBJ whole genome shotgun (WGS) entry which is preliminary data.</text>
</comment>
<sequence>MKNTFKTSHPSQNQIFGWRACHNALPTGEKILIADIGDDLRSMCTQAVESTSQALKICNMTSKILALSGLGNSIIIDFASSCKEWFEYAATSLGHEGFNLFIILIWNLWNRRDIMVHEYVLQNDLVDITATWEFRAAIKISTASSTIGSNVMHASPKMLWCNPLEGLIKINVDGAFQSKSGETVARIVACDHHMLVIGGLARKLDPPQTSKSA</sequence>
<accession>A0A6A2XBZ9</accession>
<gene>
    <name evidence="1" type="ORF">F3Y22_tig00111810pilonHSYRG00042</name>
</gene>
<organism evidence="1 2">
    <name type="scientific">Hibiscus syriacus</name>
    <name type="common">Rose of Sharon</name>
    <dbReference type="NCBI Taxonomy" id="106335"/>
    <lineage>
        <taxon>Eukaryota</taxon>
        <taxon>Viridiplantae</taxon>
        <taxon>Streptophyta</taxon>
        <taxon>Embryophyta</taxon>
        <taxon>Tracheophyta</taxon>
        <taxon>Spermatophyta</taxon>
        <taxon>Magnoliopsida</taxon>
        <taxon>eudicotyledons</taxon>
        <taxon>Gunneridae</taxon>
        <taxon>Pentapetalae</taxon>
        <taxon>rosids</taxon>
        <taxon>malvids</taxon>
        <taxon>Malvales</taxon>
        <taxon>Malvaceae</taxon>
        <taxon>Malvoideae</taxon>
        <taxon>Hibiscus</taxon>
    </lineage>
</organism>
<name>A0A6A2XBZ9_HIBSY</name>
<dbReference type="AlphaFoldDB" id="A0A6A2XBZ9"/>